<dbReference type="KEGG" id="ial:IALB_1962"/>
<evidence type="ECO:0000313" key="6">
    <source>
        <dbReference type="EMBL" id="AFH49668.1"/>
    </source>
</evidence>
<evidence type="ECO:0000256" key="4">
    <source>
        <dbReference type="ARBA" id="ARBA00022842"/>
    </source>
</evidence>
<dbReference type="InterPro" id="IPR051600">
    <property type="entry name" value="Beta-PGM-like"/>
</dbReference>
<keyword evidence="5" id="KW-0119">Carbohydrate metabolism</keyword>
<dbReference type="AlphaFoldDB" id="I0AL11"/>
<dbReference type="STRING" id="945713.IALB_1962"/>
<dbReference type="HOGENOM" id="CLU_045011_13_1_10"/>
<accession>I0AL11</accession>
<dbReference type="InterPro" id="IPR023198">
    <property type="entry name" value="PGP-like_dom2"/>
</dbReference>
<dbReference type="Proteomes" id="UP000007394">
    <property type="component" value="Chromosome"/>
</dbReference>
<evidence type="ECO:0000256" key="1">
    <source>
        <dbReference type="ARBA" id="ARBA00001946"/>
    </source>
</evidence>
<keyword evidence="4" id="KW-0460">Magnesium</keyword>
<dbReference type="CDD" id="cd07505">
    <property type="entry name" value="HAD_BPGM-like"/>
    <property type="match status" value="1"/>
</dbReference>
<reference evidence="6 7" key="1">
    <citation type="journal article" date="2012" name="Front. Microbiol.">
        <title>Complete genome of Ignavibacterium album, a metabolically versatile, flagellated, facultative anaerobe from the phylum Chlorobi.</title>
        <authorList>
            <person name="Liu Z."/>
            <person name="Frigaard N.-U."/>
            <person name="Vogl K."/>
            <person name="Iino T."/>
            <person name="Ohkuma M."/>
            <person name="Overmann J."/>
            <person name="Bryant D.A."/>
        </authorList>
    </citation>
    <scope>NUCLEOTIDE SEQUENCE [LARGE SCALE GENOMIC DNA]</scope>
    <source>
        <strain evidence="7">DSM 19864 / JCM 16511 / NBRC 101810 / Mat9-16</strain>
    </source>
</reference>
<dbReference type="RefSeq" id="WP_014560817.1">
    <property type="nucleotide sequence ID" value="NC_017464.1"/>
</dbReference>
<dbReference type="EMBL" id="CP003418">
    <property type="protein sequence ID" value="AFH49668.1"/>
    <property type="molecule type" value="Genomic_DNA"/>
</dbReference>
<dbReference type="SUPFAM" id="SSF56784">
    <property type="entry name" value="HAD-like"/>
    <property type="match status" value="1"/>
</dbReference>
<dbReference type="PRINTS" id="PR00413">
    <property type="entry name" value="HADHALOGNASE"/>
</dbReference>
<dbReference type="NCBIfam" id="TIGR01549">
    <property type="entry name" value="HAD-SF-IA-v1"/>
    <property type="match status" value="1"/>
</dbReference>
<name>I0AL11_IGNAJ</name>
<organism evidence="6 7">
    <name type="scientific">Ignavibacterium album (strain DSM 19864 / JCM 16511 / NBRC 101810 / Mat9-16)</name>
    <dbReference type="NCBI Taxonomy" id="945713"/>
    <lineage>
        <taxon>Bacteria</taxon>
        <taxon>Pseudomonadati</taxon>
        <taxon>Ignavibacteriota</taxon>
        <taxon>Ignavibacteria</taxon>
        <taxon>Ignavibacteriales</taxon>
        <taxon>Ignavibacteriaceae</taxon>
        <taxon>Ignavibacterium</taxon>
    </lineage>
</organism>
<dbReference type="SFLD" id="SFLDS00003">
    <property type="entry name" value="Haloacid_Dehalogenase"/>
    <property type="match status" value="1"/>
</dbReference>
<dbReference type="OrthoDB" id="9797743at2"/>
<dbReference type="InterPro" id="IPR036412">
    <property type="entry name" value="HAD-like_sf"/>
</dbReference>
<dbReference type="GO" id="GO:0046872">
    <property type="term" value="F:metal ion binding"/>
    <property type="evidence" value="ECO:0007669"/>
    <property type="project" value="UniProtKB-KW"/>
</dbReference>
<sequence>MIKAIIFDLDGTLVQTEIVKAHSYAKAIALLSANAVTENEVIQNFKNYVGLSRNDVAKNLVRDYHQQLKSLAKSNEDIEDMLIENRLEIYNSMLEDPSVLPKYCCTMTMGFLNTVHEYNYLTGLATMSHCMQVERVLQIMNIKDKFKFVITRDEIENAKPHPEIYLRMKNKLQVESDECVVIEDSVAGIKAALSANMHVFAVTNSITKDSVHTSKLLDKKFIIDNPAELETQVYEFIESLK</sequence>
<evidence type="ECO:0000256" key="2">
    <source>
        <dbReference type="ARBA" id="ARBA00006171"/>
    </source>
</evidence>
<keyword evidence="7" id="KW-1185">Reference proteome</keyword>
<dbReference type="InterPro" id="IPR023214">
    <property type="entry name" value="HAD_sf"/>
</dbReference>
<evidence type="ECO:0000256" key="3">
    <source>
        <dbReference type="ARBA" id="ARBA00022723"/>
    </source>
</evidence>
<dbReference type="PANTHER" id="PTHR46193:SF18">
    <property type="entry name" value="HEXITOL PHOSPHATASE B"/>
    <property type="match status" value="1"/>
</dbReference>
<comment type="similarity">
    <text evidence="2">Belongs to the HAD-like hydrolase superfamily. CbbY/CbbZ/Gph/YieH family.</text>
</comment>
<evidence type="ECO:0000256" key="5">
    <source>
        <dbReference type="ARBA" id="ARBA00023277"/>
    </source>
</evidence>
<dbReference type="Pfam" id="PF13419">
    <property type="entry name" value="HAD_2"/>
    <property type="match status" value="1"/>
</dbReference>
<dbReference type="InterPro" id="IPR041492">
    <property type="entry name" value="HAD_2"/>
</dbReference>
<gene>
    <name evidence="6" type="ordered locus">IALB_1962</name>
</gene>
<proteinExistence type="inferred from homology"/>
<dbReference type="eggNOG" id="COG0637">
    <property type="taxonomic scope" value="Bacteria"/>
</dbReference>
<dbReference type="GO" id="GO:0003824">
    <property type="term" value="F:catalytic activity"/>
    <property type="evidence" value="ECO:0007669"/>
    <property type="project" value="UniProtKB-ARBA"/>
</dbReference>
<dbReference type="NCBIfam" id="TIGR01509">
    <property type="entry name" value="HAD-SF-IA-v3"/>
    <property type="match status" value="1"/>
</dbReference>
<protein>
    <submittedName>
        <fullName evidence="6">Putative phosphatase/phosphohexomutase</fullName>
    </submittedName>
</protein>
<dbReference type="InterPro" id="IPR006439">
    <property type="entry name" value="HAD-SF_hydro_IA"/>
</dbReference>
<dbReference type="PANTHER" id="PTHR46193">
    <property type="entry name" value="6-PHOSPHOGLUCONATE PHOSPHATASE"/>
    <property type="match status" value="1"/>
</dbReference>
<keyword evidence="3" id="KW-0479">Metal-binding</keyword>
<comment type="cofactor">
    <cofactor evidence="1">
        <name>Mg(2+)</name>
        <dbReference type="ChEBI" id="CHEBI:18420"/>
    </cofactor>
</comment>
<dbReference type="Gene3D" id="1.10.150.240">
    <property type="entry name" value="Putative phosphatase, domain 2"/>
    <property type="match status" value="1"/>
</dbReference>
<dbReference type="SFLD" id="SFLDG01129">
    <property type="entry name" value="C1.5:_HAD__Beta-PGM__Phosphata"/>
    <property type="match status" value="1"/>
</dbReference>
<evidence type="ECO:0000313" key="7">
    <source>
        <dbReference type="Proteomes" id="UP000007394"/>
    </source>
</evidence>
<dbReference type="Gene3D" id="3.40.50.1000">
    <property type="entry name" value="HAD superfamily/HAD-like"/>
    <property type="match status" value="1"/>
</dbReference>